<dbReference type="Gene3D" id="2.30.40.10">
    <property type="entry name" value="Urease, subunit C, domain 1"/>
    <property type="match status" value="1"/>
</dbReference>
<evidence type="ECO:0000313" key="10">
    <source>
        <dbReference type="EMBL" id="RTZ88125.1"/>
    </source>
</evidence>
<dbReference type="InterPro" id="IPR006680">
    <property type="entry name" value="Amidohydro-rel"/>
</dbReference>
<dbReference type="InterPro" id="IPR055156">
    <property type="entry name" value="HutF-like_N"/>
</dbReference>
<dbReference type="GO" id="GO:0050416">
    <property type="term" value="F:formimidoylglutamate deiminase activity"/>
    <property type="evidence" value="ECO:0007669"/>
    <property type="project" value="UniProtKB-EC"/>
</dbReference>
<dbReference type="InterPro" id="IPR051607">
    <property type="entry name" value="Metallo-dep_hydrolases"/>
</dbReference>
<dbReference type="GO" id="GO:0046872">
    <property type="term" value="F:metal ion binding"/>
    <property type="evidence" value="ECO:0007669"/>
    <property type="project" value="UniProtKB-KW"/>
</dbReference>
<evidence type="ECO:0000259" key="6">
    <source>
        <dbReference type="Pfam" id="PF22429"/>
    </source>
</evidence>
<dbReference type="EMBL" id="QNZK01000132">
    <property type="protein sequence ID" value="RTZ85979.1"/>
    <property type="molecule type" value="Genomic_DNA"/>
</dbReference>
<evidence type="ECO:0000313" key="7">
    <source>
        <dbReference type="EMBL" id="RTZ77336.1"/>
    </source>
</evidence>
<dbReference type="Proteomes" id="UP000287176">
    <property type="component" value="Unassembled WGS sequence"/>
</dbReference>
<feature type="domain" description="Formimidoylglutamate deiminase N-terminal" evidence="6">
    <location>
        <begin position="4"/>
        <end position="39"/>
    </location>
</feature>
<dbReference type="SUPFAM" id="SSF51556">
    <property type="entry name" value="Metallo-dependent hydrolases"/>
    <property type="match status" value="1"/>
</dbReference>
<evidence type="ECO:0000256" key="2">
    <source>
        <dbReference type="ARBA" id="ARBA00022723"/>
    </source>
</evidence>
<dbReference type="InterPro" id="IPR010252">
    <property type="entry name" value="HutF"/>
</dbReference>
<dbReference type="Proteomes" id="UP000286801">
    <property type="component" value="Unassembled WGS sequence"/>
</dbReference>
<comment type="cofactor">
    <cofactor evidence="1">
        <name>Zn(2+)</name>
        <dbReference type="ChEBI" id="CHEBI:29105"/>
    </cofactor>
</comment>
<dbReference type="Pfam" id="PF22429">
    <property type="entry name" value="HutF_N"/>
    <property type="match status" value="1"/>
</dbReference>
<dbReference type="NCBIfam" id="NF006681">
    <property type="entry name" value="PRK09229.1-2"/>
    <property type="match status" value="1"/>
</dbReference>
<dbReference type="Gene3D" id="3.20.20.140">
    <property type="entry name" value="Metal-dependent hydrolases"/>
    <property type="match status" value="1"/>
</dbReference>
<dbReference type="SUPFAM" id="SSF51338">
    <property type="entry name" value="Composite domain of metallo-dependent hydrolases"/>
    <property type="match status" value="1"/>
</dbReference>
<dbReference type="PANTHER" id="PTHR11271:SF48">
    <property type="entry name" value="AMIDOHYDROLASE-RELATED DOMAIN-CONTAINING PROTEIN"/>
    <property type="match status" value="1"/>
</dbReference>
<evidence type="ECO:0000256" key="3">
    <source>
        <dbReference type="ARBA" id="ARBA00022801"/>
    </source>
</evidence>
<evidence type="ECO:0000313" key="13">
    <source>
        <dbReference type="Proteomes" id="UP000288322"/>
    </source>
</evidence>
<dbReference type="AlphaFoldDB" id="A0A432GXG5"/>
<evidence type="ECO:0000313" key="9">
    <source>
        <dbReference type="EMBL" id="RTZ85979.1"/>
    </source>
</evidence>
<dbReference type="InterPro" id="IPR032466">
    <property type="entry name" value="Metal_Hydrolase"/>
</dbReference>
<name>A0A432GXG5_9DELT</name>
<feature type="domain" description="Amidohydrolase-related" evidence="5">
    <location>
        <begin position="48"/>
        <end position="427"/>
    </location>
</feature>
<dbReference type="PANTHER" id="PTHR11271">
    <property type="entry name" value="GUANINE DEAMINASE"/>
    <property type="match status" value="1"/>
</dbReference>
<reference evidence="11 12" key="1">
    <citation type="submission" date="2018-06" db="EMBL/GenBank/DDBJ databases">
        <title>Combined omics and stable isotope probing to characterize newly discovered Mariana Back-Arc vent microbial communities.</title>
        <authorList>
            <person name="Trembath-Reichert E."/>
            <person name="Huber J.A."/>
        </authorList>
    </citation>
    <scope>NUCLEOTIDE SEQUENCE [LARGE SCALE GENOMIC DNA]</scope>
    <source>
        <strain evidence="10">MAG 151</strain>
        <strain evidence="8">MAG 24</strain>
        <strain evidence="9">MAG 58</strain>
        <strain evidence="7">MAG 63_1</strain>
    </source>
</reference>
<dbReference type="EMBL" id="QNZI01000184">
    <property type="protein sequence ID" value="RTZ83884.1"/>
    <property type="molecule type" value="Genomic_DNA"/>
</dbReference>
<proteinExistence type="predicted"/>
<dbReference type="InterPro" id="IPR011059">
    <property type="entry name" value="Metal-dep_hydrolase_composite"/>
</dbReference>
<keyword evidence="4" id="KW-0862">Zinc</keyword>
<keyword evidence="3 10" id="KW-0378">Hydrolase</keyword>
<comment type="caution">
    <text evidence="10">The sequence shown here is derived from an EMBL/GenBank/DDBJ whole genome shotgun (WGS) entry which is preliminary data.</text>
</comment>
<evidence type="ECO:0000256" key="4">
    <source>
        <dbReference type="ARBA" id="ARBA00022833"/>
    </source>
</evidence>
<dbReference type="CDD" id="cd01313">
    <property type="entry name" value="Met_dep_hydrolase_E"/>
    <property type="match status" value="1"/>
</dbReference>
<dbReference type="Proteomes" id="UP000288322">
    <property type="component" value="Unassembled WGS sequence"/>
</dbReference>
<dbReference type="GO" id="GO:0019239">
    <property type="term" value="F:deaminase activity"/>
    <property type="evidence" value="ECO:0007669"/>
    <property type="project" value="TreeGrafter"/>
</dbReference>
<dbReference type="NCBIfam" id="TIGR02022">
    <property type="entry name" value="hutF"/>
    <property type="match status" value="1"/>
</dbReference>
<evidence type="ECO:0000313" key="12">
    <source>
        <dbReference type="Proteomes" id="UP000287176"/>
    </source>
</evidence>
<dbReference type="NCBIfam" id="NF006684">
    <property type="entry name" value="PRK09229.1-5"/>
    <property type="match status" value="1"/>
</dbReference>
<evidence type="ECO:0000313" key="8">
    <source>
        <dbReference type="EMBL" id="RTZ83884.1"/>
    </source>
</evidence>
<sequence>MKYFAELALIPEGWSKNVRVTIDSSGKIESVESGIEPNHEDIHLKNRILLPALSNLHSHSFQRALAGLTEKRLKNNDSFWSWRVLMYHFLEQLSPEQLEAIASQVFMEMLECGYTSVGEFHYVHHQEAGKHYDNIAETSCRIITAAQETGIGLTHLPVFYMQSNLDGSKLSQNQLRFGNNSVQYFRILELARAALSNAPKDYLLGIAPHSLRAVSPEALVEIIEAKTSGPVHIHIAEQLKEVVDFQLKFNARPVEWLLDNTAVDSKWCFIHATHLTSKEIHNSAKSGAVAGLCPITEANLGDGIFDGSGWLLSGGKYGIGSDSNVQISLTEELRLLEYSQRLLKKERNVMSQVPGSVGHALYNDSLVGGAQALGRNSGSITSGNWADLLTLDAESLTFCGCTEDQILDRWIFCGNDSLVREVWSAGRQMVVNGRHIKHSIIEKQYRNVIQEIQKEM</sequence>
<organism evidence="10 13">
    <name type="scientific">SAR324 cluster bacterium</name>
    <dbReference type="NCBI Taxonomy" id="2024889"/>
    <lineage>
        <taxon>Bacteria</taxon>
        <taxon>Deltaproteobacteria</taxon>
        <taxon>SAR324 cluster</taxon>
    </lineage>
</organism>
<dbReference type="Pfam" id="PF01979">
    <property type="entry name" value="Amidohydro_1"/>
    <property type="match status" value="1"/>
</dbReference>
<keyword evidence="2" id="KW-0479">Metal-binding</keyword>
<dbReference type="EC" id="3.5.3.13" evidence="10"/>
<accession>A0A432GXG5</accession>
<dbReference type="GO" id="GO:0005829">
    <property type="term" value="C:cytosol"/>
    <property type="evidence" value="ECO:0007669"/>
    <property type="project" value="TreeGrafter"/>
</dbReference>
<dbReference type="EMBL" id="QNZH01000243">
    <property type="protein sequence ID" value="RTZ88125.1"/>
    <property type="molecule type" value="Genomic_DNA"/>
</dbReference>
<dbReference type="Proteomes" id="UP000287917">
    <property type="component" value="Unassembled WGS sequence"/>
</dbReference>
<evidence type="ECO:0000313" key="11">
    <source>
        <dbReference type="Proteomes" id="UP000286801"/>
    </source>
</evidence>
<evidence type="ECO:0000256" key="1">
    <source>
        <dbReference type="ARBA" id="ARBA00001947"/>
    </source>
</evidence>
<gene>
    <name evidence="10" type="ORF">DSY93_09060</name>
    <name evidence="8" type="ORF">DSY94_07240</name>
    <name evidence="9" type="ORF">DSY96_03765</name>
    <name evidence="7" type="ORF">DSY97_10030</name>
</gene>
<dbReference type="EMBL" id="QNZL01000270">
    <property type="protein sequence ID" value="RTZ77336.1"/>
    <property type="molecule type" value="Genomic_DNA"/>
</dbReference>
<protein>
    <submittedName>
        <fullName evidence="10">Formimidoylglutamate deiminase</fullName>
        <ecNumber evidence="10">3.5.3.13</ecNumber>
    </submittedName>
</protein>
<evidence type="ECO:0000259" key="5">
    <source>
        <dbReference type="Pfam" id="PF01979"/>
    </source>
</evidence>